<evidence type="ECO:0000256" key="1">
    <source>
        <dbReference type="SAM" id="Phobius"/>
    </source>
</evidence>
<keyword evidence="1" id="KW-1133">Transmembrane helix</keyword>
<accession>A0A4Q7VH19</accession>
<gene>
    <name evidence="2" type="ORF">EV670_3115</name>
</gene>
<keyword evidence="3" id="KW-1185">Reference proteome</keyword>
<evidence type="ECO:0000313" key="2">
    <source>
        <dbReference type="EMBL" id="RZT95360.1"/>
    </source>
</evidence>
<protein>
    <recommendedName>
        <fullName evidence="4">Conjugative transfer region protein TrbK</fullName>
    </recommendedName>
</protein>
<dbReference type="RefSeq" id="WP_130433707.1">
    <property type="nucleotide sequence ID" value="NZ_SHKP01000007.1"/>
</dbReference>
<feature type="transmembrane region" description="Helical" evidence="1">
    <location>
        <begin position="20"/>
        <end position="40"/>
    </location>
</feature>
<sequence length="93" mass="9636">MTSEAKFEPLTRGEQLRAAACGLVGGGALVVGVLSVFAIGGQSPWFDDDSQWADAALRCQANPYSSQRHQCLRTLADAAALGASAPRHVAAGH</sequence>
<keyword evidence="1" id="KW-0812">Transmembrane</keyword>
<proteinExistence type="predicted"/>
<name>A0A4Q7VH19_9BURK</name>
<organism evidence="2 3">
    <name type="scientific">Rivibacter subsaxonicus</name>
    <dbReference type="NCBI Taxonomy" id="457575"/>
    <lineage>
        <taxon>Bacteria</taxon>
        <taxon>Pseudomonadati</taxon>
        <taxon>Pseudomonadota</taxon>
        <taxon>Betaproteobacteria</taxon>
        <taxon>Burkholderiales</taxon>
        <taxon>Rivibacter</taxon>
    </lineage>
</organism>
<dbReference type="EMBL" id="SHKP01000007">
    <property type="protein sequence ID" value="RZT95360.1"/>
    <property type="molecule type" value="Genomic_DNA"/>
</dbReference>
<dbReference type="AlphaFoldDB" id="A0A4Q7VH19"/>
<keyword evidence="1" id="KW-0472">Membrane</keyword>
<reference evidence="2 3" key="1">
    <citation type="submission" date="2019-02" db="EMBL/GenBank/DDBJ databases">
        <title>Genomic Encyclopedia of Type Strains, Phase IV (KMG-IV): sequencing the most valuable type-strain genomes for metagenomic binning, comparative biology and taxonomic classification.</title>
        <authorList>
            <person name="Goeker M."/>
        </authorList>
    </citation>
    <scope>NUCLEOTIDE SEQUENCE [LARGE SCALE GENOMIC DNA]</scope>
    <source>
        <strain evidence="2 3">DSM 19570</strain>
    </source>
</reference>
<comment type="caution">
    <text evidence="2">The sequence shown here is derived from an EMBL/GenBank/DDBJ whole genome shotgun (WGS) entry which is preliminary data.</text>
</comment>
<evidence type="ECO:0000313" key="3">
    <source>
        <dbReference type="Proteomes" id="UP000293671"/>
    </source>
</evidence>
<evidence type="ECO:0008006" key="4">
    <source>
        <dbReference type="Google" id="ProtNLM"/>
    </source>
</evidence>
<dbReference type="Proteomes" id="UP000293671">
    <property type="component" value="Unassembled WGS sequence"/>
</dbReference>